<dbReference type="PANTHER" id="PTHR22957:SF337">
    <property type="entry name" value="TBC1 DOMAIN FAMILY MEMBER 5"/>
    <property type="match status" value="1"/>
</dbReference>
<dbReference type="GO" id="GO:0005096">
    <property type="term" value="F:GTPase activator activity"/>
    <property type="evidence" value="ECO:0007669"/>
    <property type="project" value="UniProtKB-KW"/>
</dbReference>
<evidence type="ECO:0000256" key="1">
    <source>
        <dbReference type="ARBA" id="ARBA00022468"/>
    </source>
</evidence>
<proteinExistence type="predicted"/>
<protein>
    <recommendedName>
        <fullName evidence="2">Rab-GAP TBC domain-containing protein</fullName>
    </recommendedName>
</protein>
<evidence type="ECO:0000259" key="2">
    <source>
        <dbReference type="PROSITE" id="PS50086"/>
    </source>
</evidence>
<keyword evidence="4" id="KW-1185">Reference proteome</keyword>
<keyword evidence="1" id="KW-0343">GTPase activation</keyword>
<sequence length="417" mass="47572">MAAYFTVRWRVYLGDWQRDNPSLWVPQAEAQRRAYRHLLQKFLATLHVDHVHGADPLQNGAKNVWQKRAAAQQNMDQITLDVQRMQLGTDMQEALTRILFVWSCMHKDLGYKQGMHEIAEWLWRLRARESIMDNTAHGVQDKGTSAEACESAASLSAAQFATLLSQDAVEDDTYFLVSSVLERLLPQFNAERAGSPALLKALLHRVDPLLAKHLAEIHVDWQPVLLRWHRLLYLNTFPADEILMLWDALFAIDPALQLMQYVSAAMIVRQRDQLLVDGPTDAMHHLLHYGDQEPRPSAALLVEQALKLQLHPSLDTVEEIVRENKAMVGAQHAHNAPPPECAEPHAPLRLAELTKIKAQQFATDIMRRAPFFRPTLGTEPAWGPLAEDRLHTEPCNIDTQRRQAMLSFDDVKHSYMQ</sequence>
<dbReference type="STRING" id="2020962.A0A2N1JBE8"/>
<evidence type="ECO:0000313" key="4">
    <source>
        <dbReference type="Proteomes" id="UP000232875"/>
    </source>
</evidence>
<accession>A0A2N1JBE8</accession>
<dbReference type="Gene3D" id="1.10.472.80">
    <property type="entry name" value="Ypt/Rab-GAP domain of gyp1p, domain 3"/>
    <property type="match status" value="1"/>
</dbReference>
<dbReference type="OrthoDB" id="27140at2759"/>
<dbReference type="EMBL" id="KZ454990">
    <property type="protein sequence ID" value="PKI83880.1"/>
    <property type="molecule type" value="Genomic_DNA"/>
</dbReference>
<dbReference type="PROSITE" id="PS50086">
    <property type="entry name" value="TBC_RABGAP"/>
    <property type="match status" value="1"/>
</dbReference>
<dbReference type="InterPro" id="IPR000195">
    <property type="entry name" value="Rab-GAP-TBC_dom"/>
</dbReference>
<dbReference type="Proteomes" id="UP000232875">
    <property type="component" value="Unassembled WGS sequence"/>
</dbReference>
<dbReference type="Pfam" id="PF00566">
    <property type="entry name" value="RabGAP-TBC"/>
    <property type="match status" value="1"/>
</dbReference>
<name>A0A2N1JBE8_9BASI</name>
<gene>
    <name evidence="3" type="ORF">MVES_002238</name>
</gene>
<dbReference type="InterPro" id="IPR035969">
    <property type="entry name" value="Rab-GAP_TBC_sf"/>
</dbReference>
<dbReference type="PANTHER" id="PTHR22957">
    <property type="entry name" value="TBC1 DOMAIN FAMILY MEMBER GTPASE-ACTIVATING PROTEIN"/>
    <property type="match status" value="1"/>
</dbReference>
<organism evidence="3 4">
    <name type="scientific">Malassezia vespertilionis</name>
    <dbReference type="NCBI Taxonomy" id="2020962"/>
    <lineage>
        <taxon>Eukaryota</taxon>
        <taxon>Fungi</taxon>
        <taxon>Dikarya</taxon>
        <taxon>Basidiomycota</taxon>
        <taxon>Ustilaginomycotina</taxon>
        <taxon>Malasseziomycetes</taxon>
        <taxon>Malasseziales</taxon>
        <taxon>Malasseziaceae</taxon>
        <taxon>Malassezia</taxon>
    </lineage>
</organism>
<dbReference type="SMART" id="SM00164">
    <property type="entry name" value="TBC"/>
    <property type="match status" value="1"/>
</dbReference>
<dbReference type="Gene3D" id="1.10.8.270">
    <property type="entry name" value="putative rabgap domain of human tbc1 domain family member 14 like domains"/>
    <property type="match status" value="1"/>
</dbReference>
<evidence type="ECO:0000313" key="3">
    <source>
        <dbReference type="EMBL" id="PKI83880.1"/>
    </source>
</evidence>
<reference evidence="3 4" key="1">
    <citation type="submission" date="2017-10" db="EMBL/GenBank/DDBJ databases">
        <title>A novel species of cold-tolerant Malassezia isolated from bats.</title>
        <authorList>
            <person name="Lorch J.M."/>
            <person name="Palmer J.M."/>
            <person name="Vanderwolf K.J."/>
            <person name="Schmidt K.Z."/>
            <person name="Verant M.L."/>
            <person name="Weller T.J."/>
            <person name="Blehert D.S."/>
        </authorList>
    </citation>
    <scope>NUCLEOTIDE SEQUENCE [LARGE SCALE GENOMIC DNA]</scope>
    <source>
        <strain evidence="3 4">NWHC:44797-103</strain>
    </source>
</reference>
<dbReference type="SUPFAM" id="SSF47923">
    <property type="entry name" value="Ypt/Rab-GAP domain of gyp1p"/>
    <property type="match status" value="2"/>
</dbReference>
<dbReference type="AlphaFoldDB" id="A0A2N1JBE8"/>
<feature type="domain" description="Rab-GAP TBC" evidence="2">
    <location>
        <begin position="1"/>
        <end position="253"/>
    </location>
</feature>